<reference evidence="3 4" key="1">
    <citation type="submission" date="2019-08" db="EMBL/GenBank/DDBJ databases">
        <title>Genomic characterization of a novel candidate phylum (ARYD3) from a high temperature, high salinity tertiary oil reservoir in north central Oklahoma, USA.</title>
        <authorList>
            <person name="Youssef N.H."/>
            <person name="Yadav A."/>
            <person name="Elshahed M.S."/>
        </authorList>
    </citation>
    <scope>NUCLEOTIDE SEQUENCE [LARGE SCALE GENOMIC DNA]</scope>
    <source>
        <strain evidence="3">ARYD1</strain>
    </source>
</reference>
<keyword evidence="1" id="KW-0812">Transmembrane</keyword>
<name>A0A5D0MJH9_FLESI</name>
<evidence type="ECO:0000259" key="2">
    <source>
        <dbReference type="Pfam" id="PF09851"/>
    </source>
</evidence>
<organism evidence="3 4">
    <name type="scientific">Flexistipes sinusarabici</name>
    <dbReference type="NCBI Taxonomy" id="2352"/>
    <lineage>
        <taxon>Bacteria</taxon>
        <taxon>Pseudomonadati</taxon>
        <taxon>Deferribacterota</taxon>
        <taxon>Deferribacteres</taxon>
        <taxon>Deferribacterales</taxon>
        <taxon>Flexistipitaceae</taxon>
        <taxon>Flexistipes</taxon>
    </lineage>
</organism>
<sequence>MCRRKIMYSDVCANFFGMMPFGGGFINLFIWIVIIGAVIFLLFNIFKSDRSTENFGGKADETSFEILKRRYASGELSKEEYERMKNELR</sequence>
<evidence type="ECO:0000256" key="1">
    <source>
        <dbReference type="SAM" id="Phobius"/>
    </source>
</evidence>
<comment type="caution">
    <text evidence="3">The sequence shown here is derived from an EMBL/GenBank/DDBJ whole genome shotgun (WGS) entry which is preliminary data.</text>
</comment>
<evidence type="ECO:0000313" key="3">
    <source>
        <dbReference type="EMBL" id="TYB33136.1"/>
    </source>
</evidence>
<gene>
    <name evidence="3" type="ORF">FXF49_07880</name>
</gene>
<dbReference type="InterPro" id="IPR018649">
    <property type="entry name" value="SHOCT"/>
</dbReference>
<dbReference type="Pfam" id="PF09851">
    <property type="entry name" value="SHOCT"/>
    <property type="match status" value="1"/>
</dbReference>
<accession>A0A5D0MJH9</accession>
<feature type="domain" description="SHOCT" evidence="2">
    <location>
        <begin position="65"/>
        <end position="88"/>
    </location>
</feature>
<keyword evidence="1" id="KW-0472">Membrane</keyword>
<dbReference type="Proteomes" id="UP000323337">
    <property type="component" value="Unassembled WGS sequence"/>
</dbReference>
<dbReference type="EMBL" id="VSIV01000193">
    <property type="protein sequence ID" value="TYB33136.1"/>
    <property type="molecule type" value="Genomic_DNA"/>
</dbReference>
<proteinExistence type="predicted"/>
<protein>
    <submittedName>
        <fullName evidence="3">SHOCT domain-containing protein</fullName>
    </submittedName>
</protein>
<dbReference type="AlphaFoldDB" id="A0A5D0MJH9"/>
<keyword evidence="1" id="KW-1133">Transmembrane helix</keyword>
<feature type="transmembrane region" description="Helical" evidence="1">
    <location>
        <begin position="25"/>
        <end position="46"/>
    </location>
</feature>
<evidence type="ECO:0000313" key="4">
    <source>
        <dbReference type="Proteomes" id="UP000323337"/>
    </source>
</evidence>